<evidence type="ECO:0000256" key="4">
    <source>
        <dbReference type="PROSITE-ProRule" id="PRU00182"/>
    </source>
</evidence>
<dbReference type="EMBL" id="CP060139">
    <property type="protein sequence ID" value="QNR25880.1"/>
    <property type="molecule type" value="Genomic_DNA"/>
</dbReference>
<feature type="region of interest" description="Disordered" evidence="5">
    <location>
        <begin position="96"/>
        <end position="123"/>
    </location>
</feature>
<organism evidence="7 8">
    <name type="scientific">Croceimicrobium hydrocarbonivorans</name>
    <dbReference type="NCBI Taxonomy" id="2761580"/>
    <lineage>
        <taxon>Bacteria</taxon>
        <taxon>Pseudomonadati</taxon>
        <taxon>Bacteroidota</taxon>
        <taxon>Flavobacteriia</taxon>
        <taxon>Flavobacteriales</taxon>
        <taxon>Owenweeksiaceae</taxon>
        <taxon>Croceimicrobium</taxon>
    </lineage>
</organism>
<dbReference type="AlphaFoldDB" id="A0A7H0VJI2"/>
<protein>
    <submittedName>
        <fullName evidence="7">RNA-binding S4 domain-containing protein</fullName>
    </submittedName>
</protein>
<dbReference type="SUPFAM" id="SSF55174">
    <property type="entry name" value="Alpha-L RNA-binding motif"/>
    <property type="match status" value="1"/>
</dbReference>
<keyword evidence="3" id="KW-0238">DNA-binding</keyword>
<evidence type="ECO:0000259" key="6">
    <source>
        <dbReference type="SMART" id="SM00363"/>
    </source>
</evidence>
<dbReference type="SMART" id="SM00363">
    <property type="entry name" value="S4"/>
    <property type="match status" value="1"/>
</dbReference>
<dbReference type="GO" id="GO:0003727">
    <property type="term" value="F:single-stranded RNA binding"/>
    <property type="evidence" value="ECO:0007669"/>
    <property type="project" value="InterPro"/>
</dbReference>
<dbReference type="PROSITE" id="PS50889">
    <property type="entry name" value="S4"/>
    <property type="match status" value="1"/>
</dbReference>
<reference evidence="7 8" key="1">
    <citation type="submission" date="2020-08" db="EMBL/GenBank/DDBJ databases">
        <title>Croceimicrobium hydrocarbonivorans gen. nov., sp. nov., a novel marine bacterium isolated from a bacterial consortium that degrades polyethylene terephthalate.</title>
        <authorList>
            <person name="Liu R."/>
        </authorList>
    </citation>
    <scope>NUCLEOTIDE SEQUENCE [LARGE SCALE GENOMIC DNA]</scope>
    <source>
        <strain evidence="7 8">A20-9</strain>
    </source>
</reference>
<evidence type="ECO:0000313" key="7">
    <source>
        <dbReference type="EMBL" id="QNR25880.1"/>
    </source>
</evidence>
<evidence type="ECO:0000256" key="5">
    <source>
        <dbReference type="SAM" id="MobiDB-lite"/>
    </source>
</evidence>
<dbReference type="Proteomes" id="UP000516305">
    <property type="component" value="Chromosome"/>
</dbReference>
<name>A0A7H0VJI2_9FLAO</name>
<evidence type="ECO:0000256" key="1">
    <source>
        <dbReference type="ARBA" id="ARBA00008396"/>
    </source>
</evidence>
<evidence type="ECO:0000256" key="3">
    <source>
        <dbReference type="ARBA" id="ARBA00023125"/>
    </source>
</evidence>
<proteinExistence type="inferred from homology"/>
<gene>
    <name evidence="7" type="ORF">H4K34_08545</name>
</gene>
<dbReference type="Pfam" id="PF01479">
    <property type="entry name" value="S4"/>
    <property type="match status" value="1"/>
</dbReference>
<comment type="similarity">
    <text evidence="1">Belongs to the HSP15 family.</text>
</comment>
<feature type="domain" description="RNA-binding S4" evidence="6">
    <location>
        <begin position="1"/>
        <end position="59"/>
    </location>
</feature>
<keyword evidence="8" id="KW-1185">Reference proteome</keyword>
<dbReference type="InterPro" id="IPR025708">
    <property type="entry name" value="HSP15"/>
</dbReference>
<dbReference type="InterPro" id="IPR036986">
    <property type="entry name" value="S4_RNA-bd_sf"/>
</dbReference>
<accession>A0A7H0VJI2</accession>
<dbReference type="InterPro" id="IPR002942">
    <property type="entry name" value="S4_RNA-bd"/>
</dbReference>
<evidence type="ECO:0000256" key="2">
    <source>
        <dbReference type="ARBA" id="ARBA00022884"/>
    </source>
</evidence>
<dbReference type="PIRSF" id="PIRSF016821">
    <property type="entry name" value="HSP15"/>
    <property type="match status" value="1"/>
</dbReference>
<dbReference type="CDD" id="cd00165">
    <property type="entry name" value="S4"/>
    <property type="match status" value="1"/>
</dbReference>
<keyword evidence="2 4" id="KW-0694">RNA-binding</keyword>
<dbReference type="GO" id="GO:0034605">
    <property type="term" value="P:cellular response to heat"/>
    <property type="evidence" value="ECO:0007669"/>
    <property type="project" value="InterPro"/>
</dbReference>
<dbReference type="GO" id="GO:0003677">
    <property type="term" value="F:DNA binding"/>
    <property type="evidence" value="ECO:0007669"/>
    <property type="project" value="UniProtKB-KW"/>
</dbReference>
<dbReference type="GO" id="GO:0043023">
    <property type="term" value="F:ribosomal large subunit binding"/>
    <property type="evidence" value="ECO:0007669"/>
    <property type="project" value="InterPro"/>
</dbReference>
<dbReference type="Gene3D" id="3.10.290.10">
    <property type="entry name" value="RNA-binding S4 domain"/>
    <property type="match status" value="1"/>
</dbReference>
<dbReference type="RefSeq" id="WP_210760405.1">
    <property type="nucleotide sequence ID" value="NZ_CP060139.1"/>
</dbReference>
<dbReference type="KEGG" id="chyd:H4K34_08545"/>
<sequence>MRIDKYLWCVRKYKTRSLATDALKKSRVIINDEPAKASREVKVGDRIGFRKDGVLYQVEVLDIPKSRVGAKLVPDLIRDITTAEELEKQQFINMMHKLSRPRGTGRPTKKERRDLNDFMDVDE</sequence>
<evidence type="ECO:0000313" key="8">
    <source>
        <dbReference type="Proteomes" id="UP000516305"/>
    </source>
</evidence>